<proteinExistence type="inferred from homology"/>
<dbReference type="Proteomes" id="UP001065613">
    <property type="component" value="Chromosome"/>
</dbReference>
<dbReference type="GO" id="GO:0061522">
    <property type="term" value="F:1,4-dihydroxy-2-naphthoyl-CoA thioesterase activity"/>
    <property type="evidence" value="ECO:0007669"/>
    <property type="project" value="UniProtKB-EC"/>
</dbReference>
<sequence>MTYARTLRLGDTDAAGVVYFASLLSICHEAYEFALEQENIPLQTFLSRSEIILPIVHAEIDFFAPLQCGDRLLINFSCHLLNEYGFELTYQVFLDHPERRSERPAAQALTRHVCIHPHTRKKIPLSPALGQCLEKWKDNPLISP</sequence>
<evidence type="ECO:0000313" key="3">
    <source>
        <dbReference type="EMBL" id="UXE64311.1"/>
    </source>
</evidence>
<dbReference type="KEGG" id="wna:KA717_18610"/>
<comment type="catalytic activity">
    <reaction evidence="2">
        <text>1,4-dihydroxy-2-naphthoyl-CoA + H2O = 1,4-dihydroxy-2-naphthoate + CoA + H(+)</text>
        <dbReference type="Rhea" id="RHEA:26309"/>
        <dbReference type="ChEBI" id="CHEBI:11173"/>
        <dbReference type="ChEBI" id="CHEBI:15377"/>
        <dbReference type="ChEBI" id="CHEBI:15378"/>
        <dbReference type="ChEBI" id="CHEBI:57287"/>
        <dbReference type="ChEBI" id="CHEBI:58897"/>
        <dbReference type="EC" id="3.1.2.28"/>
    </reaction>
</comment>
<dbReference type="Pfam" id="PF13279">
    <property type="entry name" value="4HBT_2"/>
    <property type="match status" value="1"/>
</dbReference>
<comment type="pathway">
    <text evidence="2">Quinol/quinone metabolism; 1,4-dihydroxy-2-naphthoate biosynthesis; 1,4-dihydroxy-2-naphthoate from chorismate: step 7/7.</text>
</comment>
<dbReference type="PANTHER" id="PTHR31793:SF37">
    <property type="entry name" value="ACYL-COA THIOESTER HYDROLASE YBGC"/>
    <property type="match status" value="1"/>
</dbReference>
<dbReference type="Gene3D" id="3.10.129.10">
    <property type="entry name" value="Hotdog Thioesterase"/>
    <property type="match status" value="1"/>
</dbReference>
<evidence type="ECO:0000256" key="2">
    <source>
        <dbReference type="HAMAP-Rule" id="MF_02101"/>
    </source>
</evidence>
<feature type="active site" evidence="2">
    <location>
        <position position="13"/>
    </location>
</feature>
<gene>
    <name evidence="3" type="ORF">KA717_18610</name>
</gene>
<comment type="pathway">
    <text evidence="2">Cofactor biosynthesis; phylloquinone biosynthesis.</text>
</comment>
<dbReference type="HAMAP" id="MF_02101">
    <property type="entry name" value="DHNA_CoA_hydrolase"/>
    <property type="match status" value="1"/>
</dbReference>
<dbReference type="InterPro" id="IPR050563">
    <property type="entry name" value="4-hydroxybenzoyl-CoA_TE"/>
</dbReference>
<dbReference type="EC" id="3.1.2.28" evidence="2"/>
<dbReference type="CDD" id="cd00586">
    <property type="entry name" value="4HBT"/>
    <property type="match status" value="1"/>
</dbReference>
<comment type="function">
    <text evidence="2">Catalyzes the hydrolysis of 1,4-dihydroxy-2-naphthoyl-CoA (DHNA-CoA) to 1,4-dihydroxy-2-naphthoate (DHNA), a reaction involved in phylloquinone (vitamin K1) biosynthesis.</text>
</comment>
<accession>A0A977L490</accession>
<dbReference type="SUPFAM" id="SSF54637">
    <property type="entry name" value="Thioesterase/thiol ester dehydrase-isomerase"/>
    <property type="match status" value="1"/>
</dbReference>
<keyword evidence="1 2" id="KW-0378">Hydrolase</keyword>
<protein>
    <recommendedName>
        <fullName evidence="2">1,4-dihydroxy-2-naphthoyl-CoA hydrolase</fullName>
        <shortName evidence="2">DHNA-CoA hydrolase</shortName>
        <ecNumber evidence="2">3.1.2.28</ecNumber>
    </recommendedName>
    <alternativeName>
        <fullName evidence="2">DHNA-CoA thioesterase</fullName>
    </alternativeName>
</protein>
<organism evidence="3">
    <name type="scientific">Woronichinia naegeliana WA131</name>
    <dbReference type="NCBI Taxonomy" id="2824559"/>
    <lineage>
        <taxon>Bacteria</taxon>
        <taxon>Bacillati</taxon>
        <taxon>Cyanobacteriota</taxon>
        <taxon>Cyanophyceae</taxon>
        <taxon>Synechococcales</taxon>
        <taxon>Coelosphaeriaceae</taxon>
        <taxon>Woronichinia</taxon>
    </lineage>
</organism>
<comment type="similarity">
    <text evidence="2">Belongs to the 4-hydroxybenzoyl-CoA thioesterase family. DHNA-CoA hydrolase subfamily.</text>
</comment>
<reference evidence="3" key="1">
    <citation type="submission" date="2021-04" db="EMBL/GenBank/DDBJ databases">
        <title>Genome sequence of Woronichinia naegeliana from Washington state freshwater lake bloom.</title>
        <authorList>
            <person name="Dreher T.W."/>
        </authorList>
    </citation>
    <scope>NUCLEOTIDE SEQUENCE</scope>
    <source>
        <strain evidence="3">WA131</strain>
    </source>
</reference>
<dbReference type="GO" id="GO:0042372">
    <property type="term" value="P:phylloquinone biosynthetic process"/>
    <property type="evidence" value="ECO:0007669"/>
    <property type="project" value="UniProtKB-UniRule"/>
</dbReference>
<dbReference type="InterPro" id="IPR029069">
    <property type="entry name" value="HotDog_dom_sf"/>
</dbReference>
<name>A0A977L490_9CYAN</name>
<dbReference type="PANTHER" id="PTHR31793">
    <property type="entry name" value="4-HYDROXYBENZOYL-COA THIOESTERASE FAMILY MEMBER"/>
    <property type="match status" value="1"/>
</dbReference>
<dbReference type="EMBL" id="CP073041">
    <property type="protein sequence ID" value="UXE64311.1"/>
    <property type="molecule type" value="Genomic_DNA"/>
</dbReference>
<dbReference type="InterPro" id="IPR022829">
    <property type="entry name" value="DHNA_CoA_hydrolase"/>
</dbReference>
<evidence type="ECO:0000256" key="1">
    <source>
        <dbReference type="ARBA" id="ARBA00022801"/>
    </source>
</evidence>
<dbReference type="GO" id="GO:0047617">
    <property type="term" value="F:fatty acyl-CoA hydrolase activity"/>
    <property type="evidence" value="ECO:0007669"/>
    <property type="project" value="TreeGrafter"/>
</dbReference>
<dbReference type="AlphaFoldDB" id="A0A977L490"/>